<name>X6NYY6_RETFI</name>
<protein>
    <submittedName>
        <fullName evidence="2">Uncharacterized protein</fullName>
    </submittedName>
</protein>
<gene>
    <name evidence="2" type="ORF">RFI_06632</name>
</gene>
<keyword evidence="3" id="KW-1185">Reference proteome</keyword>
<comment type="caution">
    <text evidence="2">The sequence shown here is derived from an EMBL/GenBank/DDBJ whole genome shotgun (WGS) entry which is preliminary data.</text>
</comment>
<reference evidence="2 3" key="1">
    <citation type="journal article" date="2013" name="Curr. Biol.">
        <title>The Genome of the Foraminiferan Reticulomyxa filosa.</title>
        <authorList>
            <person name="Glockner G."/>
            <person name="Hulsmann N."/>
            <person name="Schleicher M."/>
            <person name="Noegel A.A."/>
            <person name="Eichinger L."/>
            <person name="Gallinger C."/>
            <person name="Pawlowski J."/>
            <person name="Sierra R."/>
            <person name="Euteneuer U."/>
            <person name="Pillet L."/>
            <person name="Moustafa A."/>
            <person name="Platzer M."/>
            <person name="Groth M."/>
            <person name="Szafranski K."/>
            <person name="Schliwa M."/>
        </authorList>
    </citation>
    <scope>NUCLEOTIDE SEQUENCE [LARGE SCALE GENOMIC DNA]</scope>
</reference>
<dbReference type="Proteomes" id="UP000023152">
    <property type="component" value="Unassembled WGS sequence"/>
</dbReference>
<dbReference type="AlphaFoldDB" id="X6NYY6"/>
<feature type="coiled-coil region" evidence="1">
    <location>
        <begin position="104"/>
        <end position="131"/>
    </location>
</feature>
<sequence>MAESVSIVGDDANCNETNFSALKEHVGVLIRTTREQTAIIQQLMCSNKTLKGQLNCARMQVLYGKVFTQYYREQTAKNEEVIQSLKRNEAWHKSFLDGSFYKNTQSLREETARVQQQLQEWRQKLERLFETELNKLSETVQVLRKGKELPNKDDATWTLELELMQINNELNTRILLICLFFWNIPKLDVLYD</sequence>
<accession>X6NYY6</accession>
<organism evidence="2 3">
    <name type="scientific">Reticulomyxa filosa</name>
    <dbReference type="NCBI Taxonomy" id="46433"/>
    <lineage>
        <taxon>Eukaryota</taxon>
        <taxon>Sar</taxon>
        <taxon>Rhizaria</taxon>
        <taxon>Retaria</taxon>
        <taxon>Foraminifera</taxon>
        <taxon>Monothalamids</taxon>
        <taxon>Reticulomyxidae</taxon>
        <taxon>Reticulomyxa</taxon>
    </lineage>
</organism>
<proteinExistence type="predicted"/>
<dbReference type="EMBL" id="ASPP01005451">
    <property type="protein sequence ID" value="ETO30487.1"/>
    <property type="molecule type" value="Genomic_DNA"/>
</dbReference>
<keyword evidence="1" id="KW-0175">Coiled coil</keyword>
<evidence type="ECO:0000256" key="1">
    <source>
        <dbReference type="SAM" id="Coils"/>
    </source>
</evidence>
<evidence type="ECO:0000313" key="2">
    <source>
        <dbReference type="EMBL" id="ETO30487.1"/>
    </source>
</evidence>
<evidence type="ECO:0000313" key="3">
    <source>
        <dbReference type="Proteomes" id="UP000023152"/>
    </source>
</evidence>